<dbReference type="RefSeq" id="WP_377026359.1">
    <property type="nucleotide sequence ID" value="NZ_JBHLTS010000079.1"/>
</dbReference>
<sequence>MIPALIIWLFKKYILPYFRNKTFPVLKIFGPLKWAAVMVALLCLASGAVAQEQTVKYNVLHSGKVVGHMNLYQKRQGDELYLKMISEVKMRFIFSVKVDIQEESTFNNGKLMNSLVCRNVNGSEKCNRQTKAVASGYQTIAEGKCGKTVDQKQIAANLMLLYCHEPNDHAQVYSDNFQQFLQVKQVSPHVYRIDLPDGNYNFYSYTNGVCSKVDIHHSLYTIQIQLA</sequence>
<accession>A0ABV6LGN8</accession>
<keyword evidence="2" id="KW-1185">Reference proteome</keyword>
<dbReference type="Pfam" id="PF19630">
    <property type="entry name" value="DUF6134"/>
    <property type="match status" value="1"/>
</dbReference>
<name>A0ABV6LGN8_9SPHI</name>
<gene>
    <name evidence="1" type="ORF">ACFFGT_30815</name>
</gene>
<evidence type="ECO:0000313" key="1">
    <source>
        <dbReference type="EMBL" id="MFC0518647.1"/>
    </source>
</evidence>
<dbReference type="Proteomes" id="UP001589828">
    <property type="component" value="Unassembled WGS sequence"/>
</dbReference>
<evidence type="ECO:0000313" key="2">
    <source>
        <dbReference type="Proteomes" id="UP001589828"/>
    </source>
</evidence>
<dbReference type="InterPro" id="IPR045767">
    <property type="entry name" value="DUF6134"/>
</dbReference>
<protein>
    <submittedName>
        <fullName evidence="1">DUF6134 family protein</fullName>
    </submittedName>
</protein>
<proteinExistence type="predicted"/>
<reference evidence="1 2" key="1">
    <citation type="submission" date="2024-09" db="EMBL/GenBank/DDBJ databases">
        <authorList>
            <person name="Sun Q."/>
            <person name="Mori K."/>
        </authorList>
    </citation>
    <scope>NUCLEOTIDE SEQUENCE [LARGE SCALE GENOMIC DNA]</scope>
    <source>
        <strain evidence="1 2">NCAIM B.02415</strain>
    </source>
</reference>
<comment type="caution">
    <text evidence="1">The sequence shown here is derived from an EMBL/GenBank/DDBJ whole genome shotgun (WGS) entry which is preliminary data.</text>
</comment>
<dbReference type="EMBL" id="JBHLTS010000079">
    <property type="protein sequence ID" value="MFC0518647.1"/>
    <property type="molecule type" value="Genomic_DNA"/>
</dbReference>
<organism evidence="1 2">
    <name type="scientific">Mucilaginibacter angelicae</name>
    <dbReference type="NCBI Taxonomy" id="869718"/>
    <lineage>
        <taxon>Bacteria</taxon>
        <taxon>Pseudomonadati</taxon>
        <taxon>Bacteroidota</taxon>
        <taxon>Sphingobacteriia</taxon>
        <taxon>Sphingobacteriales</taxon>
        <taxon>Sphingobacteriaceae</taxon>
        <taxon>Mucilaginibacter</taxon>
    </lineage>
</organism>